<proteinExistence type="predicted"/>
<gene>
    <name evidence="1" type="ORF">SAMN05660918_0170</name>
</gene>
<accession>A0A1H6YKY1</accession>
<dbReference type="AlphaFoldDB" id="A0A1H6YKY1"/>
<protein>
    <recommendedName>
        <fullName evidence="3">GLPGLI family protein</fullName>
    </recommendedName>
</protein>
<dbReference type="OrthoDB" id="1418271at2"/>
<evidence type="ECO:0008006" key="3">
    <source>
        <dbReference type="Google" id="ProtNLM"/>
    </source>
</evidence>
<dbReference type="EMBL" id="FNYA01000014">
    <property type="protein sequence ID" value="SEJ37862.1"/>
    <property type="molecule type" value="Genomic_DNA"/>
</dbReference>
<name>A0A1H6YKY1_9FLAO</name>
<evidence type="ECO:0000313" key="2">
    <source>
        <dbReference type="Proteomes" id="UP000199702"/>
    </source>
</evidence>
<evidence type="ECO:0000313" key="1">
    <source>
        <dbReference type="EMBL" id="SEJ37862.1"/>
    </source>
</evidence>
<sequence length="212" mass="24929">MRKYLTLCILLIFYYSNGQNSFEGIIKFKTEISTTDLSPKDFKQKLLTKYGDSSYMYYSKNGDFKRKNINSGKLGVDAQFYNAKKGVIYYIKNDTDKIDSTNVKLNSIEVIISKDKIANEKIIGLDCECMRYTGITKHNETVTITYCYSLLTPKIDYKLFQKHNDFFLNEYYQLSERPYLKFSLETPRFTLKYTATNIEEVEIENKVFQVKK</sequence>
<dbReference type="RefSeq" id="WP_091316089.1">
    <property type="nucleotide sequence ID" value="NZ_CBCSJU010000004.1"/>
</dbReference>
<reference evidence="2" key="1">
    <citation type="submission" date="2016-10" db="EMBL/GenBank/DDBJ databases">
        <authorList>
            <person name="Varghese N."/>
            <person name="Submissions S."/>
        </authorList>
    </citation>
    <scope>NUCLEOTIDE SEQUENCE [LARGE SCALE GENOMIC DNA]</scope>
    <source>
        <strain evidence="2">DSM 17934</strain>
    </source>
</reference>
<keyword evidence="2" id="KW-1185">Reference proteome</keyword>
<dbReference type="STRING" id="402734.SAMN05660918_0170"/>
<dbReference type="Proteomes" id="UP000199702">
    <property type="component" value="Unassembled WGS sequence"/>
</dbReference>
<organism evidence="1 2">
    <name type="scientific">Flavobacterium terrigena</name>
    <dbReference type="NCBI Taxonomy" id="402734"/>
    <lineage>
        <taxon>Bacteria</taxon>
        <taxon>Pseudomonadati</taxon>
        <taxon>Bacteroidota</taxon>
        <taxon>Flavobacteriia</taxon>
        <taxon>Flavobacteriales</taxon>
        <taxon>Flavobacteriaceae</taxon>
        <taxon>Flavobacterium</taxon>
    </lineage>
</organism>